<dbReference type="FunFam" id="1.10.287.130:FF:000001">
    <property type="entry name" value="Two-component sensor histidine kinase"/>
    <property type="match status" value="1"/>
</dbReference>
<evidence type="ECO:0000256" key="7">
    <source>
        <dbReference type="ARBA" id="ARBA00023012"/>
    </source>
</evidence>
<evidence type="ECO:0000256" key="2">
    <source>
        <dbReference type="ARBA" id="ARBA00004429"/>
    </source>
</evidence>
<proteinExistence type="predicted"/>
<dbReference type="InterPro" id="IPR003594">
    <property type="entry name" value="HATPase_dom"/>
</dbReference>
<dbReference type="SMART" id="SM00091">
    <property type="entry name" value="PAS"/>
    <property type="match status" value="2"/>
</dbReference>
<evidence type="ECO:0000256" key="4">
    <source>
        <dbReference type="ARBA" id="ARBA00022553"/>
    </source>
</evidence>
<dbReference type="GO" id="GO:0000155">
    <property type="term" value="F:phosphorelay sensor kinase activity"/>
    <property type="evidence" value="ECO:0007669"/>
    <property type="project" value="InterPro"/>
</dbReference>
<dbReference type="SUPFAM" id="SSF55874">
    <property type="entry name" value="ATPase domain of HSP90 chaperone/DNA topoisomerase II/histidine kinase"/>
    <property type="match status" value="1"/>
</dbReference>
<feature type="domain" description="Histidine kinase" evidence="9">
    <location>
        <begin position="307"/>
        <end position="531"/>
    </location>
</feature>
<accession>A0A4R5VQN0</accession>
<dbReference type="SUPFAM" id="SSF55785">
    <property type="entry name" value="PYP-like sensor domain (PAS domain)"/>
    <property type="match status" value="1"/>
</dbReference>
<evidence type="ECO:0000259" key="10">
    <source>
        <dbReference type="PROSITE" id="PS50112"/>
    </source>
</evidence>
<dbReference type="InterPro" id="IPR036097">
    <property type="entry name" value="HisK_dim/P_sf"/>
</dbReference>
<sequence length="534" mass="60368">MHCVASCHLSNFSTKDVMAVQVHDQLEEFSFAILDSVEQEIVVIDRTGKIIFANNAWKQFGLENGVDKDWIGVNYFHSCEGEVTQQDPNINRLQNGLKDVIAGRLDCFDHEYPCHSPVERKWFMMTIVKMTGYDSFVITHNNITARKLAEEKVEAALAKQQRQNKILQALEEKQKRLLHNLPVGIVVHAPDSTVTFSNPRASELLELSLDQMLGKVAIDPAWRFLNEGGQAMDVADYPVSRVMASQQPLNVSILGIHSPKREFIVWLSVAAFPEKDDEGNLKQIIVTFHDISDRIRLEKMKSEFISTVNHELRTPLTSIAGSLSLIVNEVFGKIPPQIEQLVSVAHRNSLRLTHIINDLLDMDKLAAGKVSFDMREHAVVPILKRAIEDNRNYQRERQIDLVFIDRPELTHIRLRCDEQRLMQVLSNLLSNAIKFSPDRGQVQIDCQFSEERTDQVKITVTDQGTGIPIEFHKRIFQKFSQVDSSDVRQRGGTGLGLAISRELIERMGGSIGFTSVVGQGSCFYIVFPIANTSP</sequence>
<dbReference type="Pfam" id="PF00512">
    <property type="entry name" value="HisKA"/>
    <property type="match status" value="1"/>
</dbReference>
<dbReference type="PRINTS" id="PR00344">
    <property type="entry name" value="BCTRLSENSOR"/>
</dbReference>
<dbReference type="CDD" id="cd00130">
    <property type="entry name" value="PAS"/>
    <property type="match status" value="1"/>
</dbReference>
<evidence type="ECO:0000256" key="3">
    <source>
        <dbReference type="ARBA" id="ARBA00012438"/>
    </source>
</evidence>
<dbReference type="Proteomes" id="UP000294829">
    <property type="component" value="Unassembled WGS sequence"/>
</dbReference>
<dbReference type="PANTHER" id="PTHR43047:SF72">
    <property type="entry name" value="OSMOSENSING HISTIDINE PROTEIN KINASE SLN1"/>
    <property type="match status" value="1"/>
</dbReference>
<evidence type="ECO:0000256" key="1">
    <source>
        <dbReference type="ARBA" id="ARBA00000085"/>
    </source>
</evidence>
<dbReference type="SUPFAM" id="SSF47384">
    <property type="entry name" value="Homodimeric domain of signal transducing histidine kinase"/>
    <property type="match status" value="1"/>
</dbReference>
<reference evidence="12 13" key="1">
    <citation type="submission" date="2019-03" db="EMBL/GenBank/DDBJ databases">
        <title>Sapientia aquatica gen. nov., sp. nov., isolated from a crater lake.</title>
        <authorList>
            <person name="Felfoldi T."/>
            <person name="Szabo A."/>
            <person name="Toth E."/>
            <person name="Schumann P."/>
            <person name="Keki Z."/>
            <person name="Marialigeti K."/>
            <person name="Mathe I."/>
        </authorList>
    </citation>
    <scope>NUCLEOTIDE SEQUENCE [LARGE SCALE GENOMIC DNA]</scope>
    <source>
        <strain evidence="12 13">SA-152</strain>
    </source>
</reference>
<dbReference type="Pfam" id="PF08448">
    <property type="entry name" value="PAS_4"/>
    <property type="match status" value="1"/>
</dbReference>
<dbReference type="InterPro" id="IPR000700">
    <property type="entry name" value="PAS-assoc_C"/>
</dbReference>
<dbReference type="PROSITE" id="PS50109">
    <property type="entry name" value="HIS_KIN"/>
    <property type="match status" value="1"/>
</dbReference>
<keyword evidence="5" id="KW-0808">Transferase</keyword>
<feature type="domain" description="PAS" evidence="10">
    <location>
        <begin position="170"/>
        <end position="215"/>
    </location>
</feature>
<comment type="catalytic activity">
    <reaction evidence="1">
        <text>ATP + protein L-histidine = ADP + protein N-phospho-L-histidine.</text>
        <dbReference type="EC" id="2.7.13.3"/>
    </reaction>
</comment>
<dbReference type="InterPro" id="IPR035965">
    <property type="entry name" value="PAS-like_dom_sf"/>
</dbReference>
<dbReference type="PANTHER" id="PTHR43047">
    <property type="entry name" value="TWO-COMPONENT HISTIDINE PROTEIN KINASE"/>
    <property type="match status" value="1"/>
</dbReference>
<dbReference type="EMBL" id="SMYL01000015">
    <property type="protein sequence ID" value="TDK60659.1"/>
    <property type="molecule type" value="Genomic_DNA"/>
</dbReference>
<evidence type="ECO:0000256" key="6">
    <source>
        <dbReference type="ARBA" id="ARBA00022777"/>
    </source>
</evidence>
<dbReference type="InterPro" id="IPR004358">
    <property type="entry name" value="Sig_transdc_His_kin-like_C"/>
</dbReference>
<dbReference type="OrthoDB" id="9814866at2"/>
<dbReference type="Gene3D" id="3.30.565.10">
    <property type="entry name" value="Histidine kinase-like ATPase, C-terminal domain"/>
    <property type="match status" value="1"/>
</dbReference>
<evidence type="ECO:0000313" key="12">
    <source>
        <dbReference type="EMBL" id="TDK60659.1"/>
    </source>
</evidence>
<dbReference type="GO" id="GO:0009927">
    <property type="term" value="F:histidine phosphotransfer kinase activity"/>
    <property type="evidence" value="ECO:0007669"/>
    <property type="project" value="TreeGrafter"/>
</dbReference>
<evidence type="ECO:0000313" key="13">
    <source>
        <dbReference type="Proteomes" id="UP000294829"/>
    </source>
</evidence>
<dbReference type="CDD" id="cd16922">
    <property type="entry name" value="HATPase_EvgS-ArcB-TorS-like"/>
    <property type="match status" value="1"/>
</dbReference>
<evidence type="ECO:0000256" key="5">
    <source>
        <dbReference type="ARBA" id="ARBA00022679"/>
    </source>
</evidence>
<dbReference type="PROSITE" id="PS50112">
    <property type="entry name" value="PAS"/>
    <property type="match status" value="1"/>
</dbReference>
<keyword evidence="8" id="KW-0472">Membrane</keyword>
<feature type="domain" description="PAC" evidence="11">
    <location>
        <begin position="247"/>
        <end position="303"/>
    </location>
</feature>
<name>A0A4R5VQN0_9BURK</name>
<dbReference type="GO" id="GO:0005886">
    <property type="term" value="C:plasma membrane"/>
    <property type="evidence" value="ECO:0007669"/>
    <property type="project" value="UniProtKB-SubCell"/>
</dbReference>
<dbReference type="InterPro" id="IPR000014">
    <property type="entry name" value="PAS"/>
</dbReference>
<gene>
    <name evidence="12" type="ORF">E2I14_17900</name>
</gene>
<evidence type="ECO:0000256" key="8">
    <source>
        <dbReference type="ARBA" id="ARBA00023136"/>
    </source>
</evidence>
<dbReference type="InterPro" id="IPR036890">
    <property type="entry name" value="HATPase_C_sf"/>
</dbReference>
<keyword evidence="4" id="KW-0597">Phosphoprotein</keyword>
<dbReference type="AlphaFoldDB" id="A0A4R5VQN0"/>
<dbReference type="FunFam" id="3.30.565.10:FF:000006">
    <property type="entry name" value="Sensor histidine kinase WalK"/>
    <property type="match status" value="1"/>
</dbReference>
<dbReference type="InterPro" id="IPR003661">
    <property type="entry name" value="HisK_dim/P_dom"/>
</dbReference>
<dbReference type="Gene3D" id="1.10.287.130">
    <property type="match status" value="1"/>
</dbReference>
<dbReference type="SMART" id="SM00387">
    <property type="entry name" value="HATPase_c"/>
    <property type="match status" value="1"/>
</dbReference>
<keyword evidence="7" id="KW-0902">Two-component regulatory system</keyword>
<keyword evidence="6" id="KW-0418">Kinase</keyword>
<dbReference type="InterPro" id="IPR005467">
    <property type="entry name" value="His_kinase_dom"/>
</dbReference>
<evidence type="ECO:0000259" key="9">
    <source>
        <dbReference type="PROSITE" id="PS50109"/>
    </source>
</evidence>
<dbReference type="CDD" id="cd00082">
    <property type="entry name" value="HisKA"/>
    <property type="match status" value="1"/>
</dbReference>
<dbReference type="EC" id="2.7.13.3" evidence="3"/>
<dbReference type="PROSITE" id="PS50113">
    <property type="entry name" value="PAC"/>
    <property type="match status" value="1"/>
</dbReference>
<dbReference type="SMART" id="SM00388">
    <property type="entry name" value="HisKA"/>
    <property type="match status" value="1"/>
</dbReference>
<dbReference type="Gene3D" id="3.30.450.20">
    <property type="entry name" value="PAS domain"/>
    <property type="match status" value="2"/>
</dbReference>
<dbReference type="InterPro" id="IPR013656">
    <property type="entry name" value="PAS_4"/>
</dbReference>
<keyword evidence="13" id="KW-1185">Reference proteome</keyword>
<comment type="subcellular location">
    <subcellularLocation>
        <location evidence="2">Cell inner membrane</location>
        <topology evidence="2">Multi-pass membrane protein</topology>
    </subcellularLocation>
</comment>
<evidence type="ECO:0000259" key="11">
    <source>
        <dbReference type="PROSITE" id="PS50113"/>
    </source>
</evidence>
<comment type="caution">
    <text evidence="12">The sequence shown here is derived from an EMBL/GenBank/DDBJ whole genome shotgun (WGS) entry which is preliminary data.</text>
</comment>
<protein>
    <recommendedName>
        <fullName evidence="3">histidine kinase</fullName>
        <ecNumber evidence="3">2.7.13.3</ecNumber>
    </recommendedName>
</protein>
<dbReference type="Pfam" id="PF02518">
    <property type="entry name" value="HATPase_c"/>
    <property type="match status" value="1"/>
</dbReference>
<organism evidence="12 13">
    <name type="scientific">Sapientia aquatica</name>
    <dbReference type="NCBI Taxonomy" id="1549640"/>
    <lineage>
        <taxon>Bacteria</taxon>
        <taxon>Pseudomonadati</taxon>
        <taxon>Pseudomonadota</taxon>
        <taxon>Betaproteobacteria</taxon>
        <taxon>Burkholderiales</taxon>
        <taxon>Oxalobacteraceae</taxon>
        <taxon>Sapientia</taxon>
    </lineage>
</organism>